<keyword evidence="3" id="KW-1185">Reference proteome</keyword>
<keyword evidence="1" id="KW-0812">Transmembrane</keyword>
<feature type="transmembrane region" description="Helical" evidence="1">
    <location>
        <begin position="58"/>
        <end position="82"/>
    </location>
</feature>
<keyword evidence="1" id="KW-1133">Transmembrane helix</keyword>
<dbReference type="OrthoDB" id="40953at2759"/>
<dbReference type="InterPro" id="IPR043136">
    <property type="entry name" value="B30.2/SPRY_sf"/>
</dbReference>
<name>A0A3P7R4L8_DIBLA</name>
<accession>A0A3P7R4L8</accession>
<dbReference type="Gene3D" id="2.60.120.920">
    <property type="match status" value="1"/>
</dbReference>
<dbReference type="PANTHER" id="PTHR20951:SF2">
    <property type="entry name" value="SPRY DOMAIN-CONTAINING PROTEIN 7"/>
    <property type="match status" value="1"/>
</dbReference>
<keyword evidence="1" id="KW-0472">Membrane</keyword>
<organism evidence="2 3">
    <name type="scientific">Dibothriocephalus latus</name>
    <name type="common">Fish tapeworm</name>
    <name type="synonym">Diphyllobothrium latum</name>
    <dbReference type="NCBI Taxonomy" id="60516"/>
    <lineage>
        <taxon>Eukaryota</taxon>
        <taxon>Metazoa</taxon>
        <taxon>Spiralia</taxon>
        <taxon>Lophotrochozoa</taxon>
        <taxon>Platyhelminthes</taxon>
        <taxon>Cestoda</taxon>
        <taxon>Eucestoda</taxon>
        <taxon>Diphyllobothriidea</taxon>
        <taxon>Diphyllobothriidae</taxon>
        <taxon>Dibothriocephalus</taxon>
    </lineage>
</organism>
<dbReference type="EMBL" id="UYRU01092530">
    <property type="protein sequence ID" value="VDN38146.1"/>
    <property type="molecule type" value="Genomic_DNA"/>
</dbReference>
<protein>
    <submittedName>
        <fullName evidence="2">Uncharacterized protein</fullName>
    </submittedName>
</protein>
<evidence type="ECO:0000313" key="3">
    <source>
        <dbReference type="Proteomes" id="UP000281553"/>
    </source>
</evidence>
<dbReference type="AlphaFoldDB" id="A0A3P7R4L8"/>
<dbReference type="PANTHER" id="PTHR20951">
    <property type="entry name" value="C13ORF1 PROTEIN-RELATED"/>
    <property type="match status" value="1"/>
</dbReference>
<dbReference type="InterPro" id="IPR035766">
    <property type="entry name" value="SPRYD7"/>
</dbReference>
<sequence>MPHPYNLFDHWFRTIECWDFGFSVVTLIGCYQIIFSLRIGGRVDIIKFRSHHQTWAKYAFCSAYFTHAFTFFAFIPILDYFLCRNQQADLNTLRGLREQNSVWALFSDGSIWNGSVKQAHLDTPVEEGDVIGLYYDHAELTFAVNGIPVKLRLAPTSSNAEEPQPVVFQNGLIGIRGTVFPVFATDDGAILDTRFTSFYYPPSRNSGFAEIRLEQDII</sequence>
<gene>
    <name evidence="2" type="ORF">DILT_LOCUS17535</name>
</gene>
<reference evidence="2 3" key="1">
    <citation type="submission" date="2018-11" db="EMBL/GenBank/DDBJ databases">
        <authorList>
            <consortium name="Pathogen Informatics"/>
        </authorList>
    </citation>
    <scope>NUCLEOTIDE SEQUENCE [LARGE SCALE GENOMIC DNA]</scope>
</reference>
<evidence type="ECO:0000256" key="1">
    <source>
        <dbReference type="SAM" id="Phobius"/>
    </source>
</evidence>
<evidence type="ECO:0000313" key="2">
    <source>
        <dbReference type="EMBL" id="VDN38146.1"/>
    </source>
</evidence>
<proteinExistence type="predicted"/>
<feature type="transmembrane region" description="Helical" evidence="1">
    <location>
        <begin position="20"/>
        <end position="37"/>
    </location>
</feature>
<dbReference type="Proteomes" id="UP000281553">
    <property type="component" value="Unassembled WGS sequence"/>
</dbReference>